<keyword evidence="5" id="KW-0418">Kinase</keyword>
<dbReference type="EC" id="2.7.13.3" evidence="2"/>
<keyword evidence="4" id="KW-0808">Transferase</keyword>
<dbReference type="InterPro" id="IPR003594">
    <property type="entry name" value="HATPase_dom"/>
</dbReference>
<dbReference type="GO" id="GO:0000155">
    <property type="term" value="F:phosphorelay sensor kinase activity"/>
    <property type="evidence" value="ECO:0007669"/>
    <property type="project" value="InterPro"/>
</dbReference>
<protein>
    <recommendedName>
        <fullName evidence="2">histidine kinase</fullName>
        <ecNumber evidence="2">2.7.13.3</ecNumber>
    </recommendedName>
</protein>
<dbReference type="PROSITE" id="PS50109">
    <property type="entry name" value="HIS_KIN"/>
    <property type="match status" value="1"/>
</dbReference>
<keyword evidence="3 8" id="KW-0597">Phosphoprotein</keyword>
<dbReference type="InterPro" id="IPR005467">
    <property type="entry name" value="His_kinase_dom"/>
</dbReference>
<evidence type="ECO:0000256" key="4">
    <source>
        <dbReference type="ARBA" id="ARBA00022679"/>
    </source>
</evidence>
<feature type="domain" description="Response regulatory" evidence="11">
    <location>
        <begin position="374"/>
        <end position="488"/>
    </location>
</feature>
<dbReference type="SUPFAM" id="SSF52172">
    <property type="entry name" value="CheY-like"/>
    <property type="match status" value="2"/>
</dbReference>
<dbReference type="PROSITE" id="PS50110">
    <property type="entry name" value="RESPONSE_REGULATORY"/>
    <property type="match status" value="2"/>
</dbReference>
<dbReference type="STRING" id="474950.SAMN05421771_1674"/>
<feature type="modified residue" description="4-aspartylphosphate" evidence="8">
    <location>
        <position position="423"/>
    </location>
</feature>
<evidence type="ECO:0000256" key="1">
    <source>
        <dbReference type="ARBA" id="ARBA00000085"/>
    </source>
</evidence>
<evidence type="ECO:0000256" key="3">
    <source>
        <dbReference type="ARBA" id="ARBA00022553"/>
    </source>
</evidence>
<dbReference type="InterPro" id="IPR001789">
    <property type="entry name" value="Sig_transdc_resp-reg_receiver"/>
</dbReference>
<feature type="domain" description="Histidine kinase" evidence="10">
    <location>
        <begin position="67"/>
        <end position="350"/>
    </location>
</feature>
<evidence type="ECO:0000256" key="6">
    <source>
        <dbReference type="ARBA" id="ARBA00023012"/>
    </source>
</evidence>
<keyword evidence="13" id="KW-1185">Reference proteome</keyword>
<evidence type="ECO:0000256" key="2">
    <source>
        <dbReference type="ARBA" id="ARBA00012438"/>
    </source>
</evidence>
<evidence type="ECO:0000256" key="8">
    <source>
        <dbReference type="PROSITE-ProRule" id="PRU00169"/>
    </source>
</evidence>
<evidence type="ECO:0000259" key="11">
    <source>
        <dbReference type="PROSITE" id="PS50110"/>
    </source>
</evidence>
<dbReference type="PANTHER" id="PTHR43547">
    <property type="entry name" value="TWO-COMPONENT HISTIDINE KINASE"/>
    <property type="match status" value="1"/>
</dbReference>
<dbReference type="CDD" id="cd00075">
    <property type="entry name" value="HATPase"/>
    <property type="match status" value="1"/>
</dbReference>
<keyword evidence="6" id="KW-0902">Two-component regulatory system</keyword>
<evidence type="ECO:0000313" key="12">
    <source>
        <dbReference type="EMBL" id="SFS09610.1"/>
    </source>
</evidence>
<dbReference type="FunFam" id="3.30.565.10:FF:000006">
    <property type="entry name" value="Sensor histidine kinase WalK"/>
    <property type="match status" value="1"/>
</dbReference>
<dbReference type="Proteomes" id="UP000199024">
    <property type="component" value="Unassembled WGS sequence"/>
</dbReference>
<dbReference type="SMART" id="SM00388">
    <property type="entry name" value="HisKA"/>
    <property type="match status" value="1"/>
</dbReference>
<feature type="region of interest" description="Disordered" evidence="9">
    <location>
        <begin position="194"/>
        <end position="225"/>
    </location>
</feature>
<dbReference type="InterPro" id="IPR004358">
    <property type="entry name" value="Sig_transdc_His_kin-like_C"/>
</dbReference>
<evidence type="ECO:0000256" key="9">
    <source>
        <dbReference type="SAM" id="MobiDB-lite"/>
    </source>
</evidence>
<feature type="domain" description="Response regulatory" evidence="11">
    <location>
        <begin position="496"/>
        <end position="612"/>
    </location>
</feature>
<dbReference type="SUPFAM" id="SSF55874">
    <property type="entry name" value="ATPase domain of HSP90 chaperone/DNA topoisomerase II/histidine kinase"/>
    <property type="match status" value="1"/>
</dbReference>
<dbReference type="Pfam" id="PF00072">
    <property type="entry name" value="Response_reg"/>
    <property type="match status" value="2"/>
</dbReference>
<dbReference type="InterPro" id="IPR011006">
    <property type="entry name" value="CheY-like_superfamily"/>
</dbReference>
<evidence type="ECO:0000313" key="13">
    <source>
        <dbReference type="Proteomes" id="UP000199024"/>
    </source>
</evidence>
<comment type="catalytic activity">
    <reaction evidence="1">
        <text>ATP + protein L-histidine = ADP + protein N-phospho-L-histidine.</text>
        <dbReference type="EC" id="2.7.13.3"/>
    </reaction>
</comment>
<feature type="modified residue" description="4-aspartylphosphate" evidence="8">
    <location>
        <position position="545"/>
    </location>
</feature>
<proteinExistence type="predicted"/>
<accession>A0A1I6M1M8</accession>
<dbReference type="Pfam" id="PF02518">
    <property type="entry name" value="HATPase_c"/>
    <property type="match status" value="1"/>
</dbReference>
<reference evidence="12 13" key="1">
    <citation type="submission" date="2016-10" db="EMBL/GenBank/DDBJ databases">
        <authorList>
            <person name="de Groot N.N."/>
        </authorList>
    </citation>
    <scope>NUCLEOTIDE SEQUENCE [LARGE SCALE GENOMIC DNA]</scope>
    <source>
        <strain evidence="12 13">DSM 21001</strain>
    </source>
</reference>
<dbReference type="Gene3D" id="3.30.565.10">
    <property type="entry name" value="Histidine kinase-like ATPase, C-terminal domain"/>
    <property type="match status" value="1"/>
</dbReference>
<evidence type="ECO:0000256" key="7">
    <source>
        <dbReference type="ARBA" id="ARBA00023136"/>
    </source>
</evidence>
<dbReference type="PRINTS" id="PR00344">
    <property type="entry name" value="BCTRLSENSOR"/>
</dbReference>
<dbReference type="Pfam" id="PF00512">
    <property type="entry name" value="HisKA"/>
    <property type="match status" value="1"/>
</dbReference>
<organism evidence="12 13">
    <name type="scientific">Granulicella pectinivorans</name>
    <dbReference type="NCBI Taxonomy" id="474950"/>
    <lineage>
        <taxon>Bacteria</taxon>
        <taxon>Pseudomonadati</taxon>
        <taxon>Acidobacteriota</taxon>
        <taxon>Terriglobia</taxon>
        <taxon>Terriglobales</taxon>
        <taxon>Acidobacteriaceae</taxon>
        <taxon>Granulicella</taxon>
    </lineage>
</organism>
<evidence type="ECO:0000259" key="10">
    <source>
        <dbReference type="PROSITE" id="PS50109"/>
    </source>
</evidence>
<dbReference type="Gene3D" id="1.10.287.130">
    <property type="match status" value="1"/>
</dbReference>
<dbReference type="EMBL" id="FOZL01000001">
    <property type="protein sequence ID" value="SFS09610.1"/>
    <property type="molecule type" value="Genomic_DNA"/>
</dbReference>
<dbReference type="SMART" id="SM00448">
    <property type="entry name" value="REC"/>
    <property type="match status" value="2"/>
</dbReference>
<dbReference type="InterPro" id="IPR003661">
    <property type="entry name" value="HisK_dim/P_dom"/>
</dbReference>
<evidence type="ECO:0000256" key="5">
    <source>
        <dbReference type="ARBA" id="ARBA00022777"/>
    </source>
</evidence>
<dbReference type="InterPro" id="IPR036097">
    <property type="entry name" value="HisK_dim/P_sf"/>
</dbReference>
<name>A0A1I6M1M8_9BACT</name>
<dbReference type="InterPro" id="IPR036890">
    <property type="entry name" value="HATPase_C_sf"/>
</dbReference>
<dbReference type="SMART" id="SM00387">
    <property type="entry name" value="HATPase_c"/>
    <property type="match status" value="1"/>
</dbReference>
<dbReference type="RefSeq" id="WP_245781750.1">
    <property type="nucleotide sequence ID" value="NZ_FOZL01000001.1"/>
</dbReference>
<dbReference type="PANTHER" id="PTHR43547:SF2">
    <property type="entry name" value="HYBRID SIGNAL TRANSDUCTION HISTIDINE KINASE C"/>
    <property type="match status" value="1"/>
</dbReference>
<dbReference type="Gene3D" id="3.40.50.2300">
    <property type="match status" value="2"/>
</dbReference>
<dbReference type="AlphaFoldDB" id="A0A1I6M1M8"/>
<dbReference type="FunFam" id="1.10.287.130:FF:000001">
    <property type="entry name" value="Two-component sensor histidine kinase"/>
    <property type="match status" value="1"/>
</dbReference>
<gene>
    <name evidence="12" type="ORF">SAMN05421771_1674</name>
</gene>
<dbReference type="SUPFAM" id="SSF47384">
    <property type="entry name" value="Homodimeric domain of signal transducing histidine kinase"/>
    <property type="match status" value="1"/>
</dbReference>
<dbReference type="CDD" id="cd00156">
    <property type="entry name" value="REC"/>
    <property type="match status" value="1"/>
</dbReference>
<sequence length="635" mass="69370">MTPLLPISVVALLGTTGGFAYGWSKERRANALLRIELEQSQSKVRSDELQLSQRSQLDTIKDEFISTVSHELRTPLTSIRGALGLLSAGLMGSLDAKAHNLLRIAVTNTDRLIRLINDILDLERMESGKASLQLKRCSLSELVQQAMDTMVSMAEGAGVKLVFAPAAPAPPPAVRPGSGERLAAGERVVDRRGMIAAENRREPTRPDDRRSDGRRVEGVERRKSRDGLSGPVPLFFDGDSDRILQVLINLLSNAIKFSPPNSTVTIYLEAAPDLLHLRVTDEGRGIPADKLETIFDRFQQVEATDARQKGGTGLGLAICRSIIQQHGGAIWAERNPVRGVSLCVDLPRINRATDQITRSTVDALGGSLPKTEGSVLVCDDDQGIRTVVAEHLRKQGYRVIEASSGEETLKLAEQQPLDAILLDLYMPGLSGWEVLQRLKNTPATASIPVVILSVLSPAERPGIIGDAQGWVQKPFNENLLFAELGRVLHPDGGPGHILLVEDDHDLASIVIAGFEEAHVRIQHAATRQQAMDQCKLERPDLLILDLTLPDGDGFSLVDWLRQQPELKTLPLVVYSGREVSEGERMKLRLGPTQFLTKAKVQPQEVEELVLTMVHKLRPPAPVVADDAKTDELGTA</sequence>
<keyword evidence="7" id="KW-0472">Membrane</keyword>
<dbReference type="CDD" id="cd00082">
    <property type="entry name" value="HisKA"/>
    <property type="match status" value="1"/>
</dbReference>